<gene>
    <name evidence="12" type="ORF">SAMN02745782_00101</name>
</gene>
<dbReference type="InterPro" id="IPR001148">
    <property type="entry name" value="CA_dom"/>
</dbReference>
<keyword evidence="8 10" id="KW-0456">Lyase</keyword>
<feature type="chain" id="PRO_5025085332" description="Carbonic anhydrase" evidence="10">
    <location>
        <begin position="21"/>
        <end position="239"/>
    </location>
</feature>
<evidence type="ECO:0000256" key="10">
    <source>
        <dbReference type="RuleBase" id="RU367011"/>
    </source>
</evidence>
<evidence type="ECO:0000256" key="1">
    <source>
        <dbReference type="ARBA" id="ARBA00001947"/>
    </source>
</evidence>
<accession>A0A1T4KAQ0</accession>
<dbReference type="AlphaFoldDB" id="A0A1T4KAQ0"/>
<evidence type="ECO:0000313" key="12">
    <source>
        <dbReference type="EMBL" id="SJZ39479.1"/>
    </source>
</evidence>
<dbReference type="SUPFAM" id="SSF51069">
    <property type="entry name" value="Carbonic anhydrase"/>
    <property type="match status" value="1"/>
</dbReference>
<feature type="signal peptide" evidence="10">
    <location>
        <begin position="1"/>
        <end position="20"/>
    </location>
</feature>
<keyword evidence="7 10" id="KW-0862">Zinc</keyword>
<organism evidence="12 13">
    <name type="scientific">Vibrio cincinnatiensis DSM 19608</name>
    <dbReference type="NCBI Taxonomy" id="1123491"/>
    <lineage>
        <taxon>Bacteria</taxon>
        <taxon>Pseudomonadati</taxon>
        <taxon>Pseudomonadota</taxon>
        <taxon>Gammaproteobacteria</taxon>
        <taxon>Vibrionales</taxon>
        <taxon>Vibrionaceae</taxon>
        <taxon>Vibrio</taxon>
    </lineage>
</organism>
<sequence length="239" mass="26308">MKLLRLTTSMALVLSASIQAADWGYQGEHAPEHWGQVSQICEEGKNQSPIDVTQAIKSELAPLNIHYQGVISGLTNNGHTLQASVSGENQWLLDGVTFTLRQFHFHTPSENRLQGQQYPLEAHFVHTDEAGNIAVLAVMFERGEANAALSQLMVKLPNVGESMELSNGFDVQSLLPSLGQFYRFNGSLTTPPCSEGVRWLVLKQPKTLSVEQASALHAMMGNNNRPLQPHNARLILSQE</sequence>
<evidence type="ECO:0000256" key="6">
    <source>
        <dbReference type="ARBA" id="ARBA00022723"/>
    </source>
</evidence>
<comment type="similarity">
    <text evidence="3 10">Belongs to the alpha-carbonic anhydrase family.</text>
</comment>
<dbReference type="Gene3D" id="3.10.200.10">
    <property type="entry name" value="Alpha carbonic anhydrase"/>
    <property type="match status" value="1"/>
</dbReference>
<evidence type="ECO:0000256" key="5">
    <source>
        <dbReference type="ARBA" id="ARBA00014628"/>
    </source>
</evidence>
<dbReference type="PANTHER" id="PTHR18952:SF265">
    <property type="entry name" value="CARBONIC ANHYDRASE"/>
    <property type="match status" value="1"/>
</dbReference>
<dbReference type="RefSeq" id="WP_078924516.1">
    <property type="nucleotide sequence ID" value="NZ_FUXB01000001.1"/>
</dbReference>
<dbReference type="OrthoDB" id="5327615at2"/>
<keyword evidence="13" id="KW-1185">Reference proteome</keyword>
<dbReference type="STRING" id="1123491.SAMN02745782_00101"/>
<evidence type="ECO:0000256" key="9">
    <source>
        <dbReference type="ARBA" id="ARBA00048348"/>
    </source>
</evidence>
<evidence type="ECO:0000256" key="8">
    <source>
        <dbReference type="ARBA" id="ARBA00023239"/>
    </source>
</evidence>
<evidence type="ECO:0000259" key="11">
    <source>
        <dbReference type="PROSITE" id="PS51144"/>
    </source>
</evidence>
<comment type="cofactor">
    <cofactor evidence="1 10">
        <name>Zn(2+)</name>
        <dbReference type="ChEBI" id="CHEBI:29105"/>
    </cofactor>
</comment>
<comment type="catalytic activity">
    <reaction evidence="9 10">
        <text>hydrogencarbonate + H(+) = CO2 + H2O</text>
        <dbReference type="Rhea" id="RHEA:10748"/>
        <dbReference type="ChEBI" id="CHEBI:15377"/>
        <dbReference type="ChEBI" id="CHEBI:15378"/>
        <dbReference type="ChEBI" id="CHEBI:16526"/>
        <dbReference type="ChEBI" id="CHEBI:17544"/>
        <dbReference type="EC" id="4.2.1.1"/>
    </reaction>
</comment>
<dbReference type="InterPro" id="IPR018338">
    <property type="entry name" value="Carbonic_anhydrase_a-class_CS"/>
</dbReference>
<dbReference type="SMART" id="SM01057">
    <property type="entry name" value="Carb_anhydrase"/>
    <property type="match status" value="1"/>
</dbReference>
<keyword evidence="10" id="KW-0732">Signal</keyword>
<evidence type="ECO:0000256" key="3">
    <source>
        <dbReference type="ARBA" id="ARBA00010718"/>
    </source>
</evidence>
<dbReference type="Proteomes" id="UP000190834">
    <property type="component" value="Unassembled WGS sequence"/>
</dbReference>
<evidence type="ECO:0000313" key="13">
    <source>
        <dbReference type="Proteomes" id="UP000190834"/>
    </source>
</evidence>
<comment type="function">
    <text evidence="2 10">Reversible hydration of carbon dioxide.</text>
</comment>
<evidence type="ECO:0000256" key="4">
    <source>
        <dbReference type="ARBA" id="ARBA00012925"/>
    </source>
</evidence>
<dbReference type="InterPro" id="IPR041891">
    <property type="entry name" value="Alpha_CA_prokaryot-like"/>
</dbReference>
<evidence type="ECO:0000256" key="2">
    <source>
        <dbReference type="ARBA" id="ARBA00002904"/>
    </source>
</evidence>
<proteinExistence type="inferred from homology"/>
<evidence type="ECO:0000256" key="7">
    <source>
        <dbReference type="ARBA" id="ARBA00022833"/>
    </source>
</evidence>
<name>A0A1T4KAQ0_VIBCI</name>
<dbReference type="GO" id="GO:0008270">
    <property type="term" value="F:zinc ion binding"/>
    <property type="evidence" value="ECO:0007669"/>
    <property type="project" value="UniProtKB-UniRule"/>
</dbReference>
<dbReference type="InterPro" id="IPR023561">
    <property type="entry name" value="Carbonic_anhydrase_a-class"/>
</dbReference>
<dbReference type="InterPro" id="IPR036398">
    <property type="entry name" value="CA_dom_sf"/>
</dbReference>
<protein>
    <recommendedName>
        <fullName evidence="5 10">Carbonic anhydrase</fullName>
        <ecNumber evidence="4 10">4.2.1.1</ecNumber>
    </recommendedName>
</protein>
<dbReference type="GeneID" id="70583805"/>
<dbReference type="EC" id="4.2.1.1" evidence="4 10"/>
<dbReference type="PANTHER" id="PTHR18952">
    <property type="entry name" value="CARBONIC ANHYDRASE"/>
    <property type="match status" value="1"/>
</dbReference>
<dbReference type="EMBL" id="FUXB01000001">
    <property type="protein sequence ID" value="SJZ39479.1"/>
    <property type="molecule type" value="Genomic_DNA"/>
</dbReference>
<dbReference type="PROSITE" id="PS00162">
    <property type="entry name" value="ALPHA_CA_1"/>
    <property type="match status" value="1"/>
</dbReference>
<dbReference type="GO" id="GO:0004089">
    <property type="term" value="F:carbonate dehydratase activity"/>
    <property type="evidence" value="ECO:0007669"/>
    <property type="project" value="UniProtKB-UniRule"/>
</dbReference>
<keyword evidence="6 10" id="KW-0479">Metal-binding</keyword>
<dbReference type="CDD" id="cd03124">
    <property type="entry name" value="alpha_CA_prokaryotic_like"/>
    <property type="match status" value="1"/>
</dbReference>
<dbReference type="PROSITE" id="PS51144">
    <property type="entry name" value="ALPHA_CA_2"/>
    <property type="match status" value="1"/>
</dbReference>
<reference evidence="13" key="1">
    <citation type="submission" date="2017-02" db="EMBL/GenBank/DDBJ databases">
        <authorList>
            <person name="Varghese N."/>
            <person name="Submissions S."/>
        </authorList>
    </citation>
    <scope>NUCLEOTIDE SEQUENCE [LARGE SCALE GENOMIC DNA]</scope>
    <source>
        <strain evidence="13">DSM 19608</strain>
    </source>
</reference>
<feature type="domain" description="Alpha-carbonic anhydrase" evidence="11">
    <location>
        <begin position="21"/>
        <end position="239"/>
    </location>
</feature>
<dbReference type="Pfam" id="PF00194">
    <property type="entry name" value="Carb_anhydrase"/>
    <property type="match status" value="1"/>
</dbReference>